<dbReference type="EMBL" id="GBXM01021106">
    <property type="protein sequence ID" value="JAH87471.1"/>
    <property type="molecule type" value="Transcribed_RNA"/>
</dbReference>
<protein>
    <submittedName>
        <fullName evidence="1">Uncharacterized protein</fullName>
    </submittedName>
</protein>
<organism evidence="1">
    <name type="scientific">Anguilla anguilla</name>
    <name type="common">European freshwater eel</name>
    <name type="synonym">Muraena anguilla</name>
    <dbReference type="NCBI Taxonomy" id="7936"/>
    <lineage>
        <taxon>Eukaryota</taxon>
        <taxon>Metazoa</taxon>
        <taxon>Chordata</taxon>
        <taxon>Craniata</taxon>
        <taxon>Vertebrata</taxon>
        <taxon>Euteleostomi</taxon>
        <taxon>Actinopterygii</taxon>
        <taxon>Neopterygii</taxon>
        <taxon>Teleostei</taxon>
        <taxon>Anguilliformes</taxon>
        <taxon>Anguillidae</taxon>
        <taxon>Anguilla</taxon>
    </lineage>
</organism>
<reference evidence="1" key="1">
    <citation type="submission" date="2014-11" db="EMBL/GenBank/DDBJ databases">
        <authorList>
            <person name="Amaro Gonzalez C."/>
        </authorList>
    </citation>
    <scope>NUCLEOTIDE SEQUENCE</scope>
</reference>
<name>A0A0E9WB05_ANGAN</name>
<dbReference type="AlphaFoldDB" id="A0A0E9WB05"/>
<reference evidence="1" key="2">
    <citation type="journal article" date="2015" name="Fish Shellfish Immunol.">
        <title>Early steps in the European eel (Anguilla anguilla)-Vibrio vulnificus interaction in the gills: Role of the RtxA13 toxin.</title>
        <authorList>
            <person name="Callol A."/>
            <person name="Pajuelo D."/>
            <person name="Ebbesson L."/>
            <person name="Teles M."/>
            <person name="MacKenzie S."/>
            <person name="Amaro C."/>
        </authorList>
    </citation>
    <scope>NUCLEOTIDE SEQUENCE</scope>
</reference>
<accession>A0A0E9WB05</accession>
<proteinExistence type="predicted"/>
<sequence length="57" mass="6864">MTWGDWWLRVRWNPREEVGEKRDFSFKCLLKTDSLFLPSTNTHSLTYTLLAYAGMFF</sequence>
<evidence type="ECO:0000313" key="1">
    <source>
        <dbReference type="EMBL" id="JAH87471.1"/>
    </source>
</evidence>